<keyword evidence="1" id="KW-1133">Transmembrane helix</keyword>
<keyword evidence="1" id="KW-0472">Membrane</keyword>
<proteinExistence type="predicted"/>
<evidence type="ECO:0000313" key="2">
    <source>
        <dbReference type="EMBL" id="BCS85509.1"/>
    </source>
</evidence>
<gene>
    <name evidence="2" type="ORF">prwr041_14020</name>
</gene>
<dbReference type="RefSeq" id="WP_207153160.1">
    <property type="nucleotide sequence ID" value="NZ_AP024484.1"/>
</dbReference>
<feature type="transmembrane region" description="Helical" evidence="1">
    <location>
        <begin position="16"/>
        <end position="34"/>
    </location>
</feature>
<protein>
    <submittedName>
        <fullName evidence="2">Competence protein ComEA</fullName>
    </submittedName>
</protein>
<dbReference type="Proteomes" id="UP001319045">
    <property type="component" value="Chromosome"/>
</dbReference>
<keyword evidence="3" id="KW-1185">Reference proteome</keyword>
<dbReference type="PANTHER" id="PTHR21180">
    <property type="entry name" value="ENDONUCLEASE/EXONUCLEASE/PHOSPHATASE FAMILY DOMAIN-CONTAINING PROTEIN 1"/>
    <property type="match status" value="1"/>
</dbReference>
<name>A0ABM7NYK8_9BACT</name>
<dbReference type="EMBL" id="AP024484">
    <property type="protein sequence ID" value="BCS85509.1"/>
    <property type="molecule type" value="Genomic_DNA"/>
</dbReference>
<organism evidence="2 3">
    <name type="scientific">Prevotella herbatica</name>
    <dbReference type="NCBI Taxonomy" id="2801997"/>
    <lineage>
        <taxon>Bacteria</taxon>
        <taxon>Pseudomonadati</taxon>
        <taxon>Bacteroidota</taxon>
        <taxon>Bacteroidia</taxon>
        <taxon>Bacteroidales</taxon>
        <taxon>Prevotellaceae</taxon>
        <taxon>Prevotella</taxon>
    </lineage>
</organism>
<evidence type="ECO:0000313" key="3">
    <source>
        <dbReference type="Proteomes" id="UP001319045"/>
    </source>
</evidence>
<dbReference type="SUPFAM" id="SSF47781">
    <property type="entry name" value="RuvA domain 2-like"/>
    <property type="match status" value="3"/>
</dbReference>
<reference evidence="2 3" key="1">
    <citation type="journal article" date="2022" name="Int. J. Syst. Evol. Microbiol.">
        <title>Prevotella herbatica sp. nov., a plant polysaccharide-decomposing anaerobic bacterium isolated from a methanogenic reactor.</title>
        <authorList>
            <person name="Uek A."/>
            <person name="Tonouchi A."/>
            <person name="Kaku N."/>
            <person name="Ueki K."/>
        </authorList>
    </citation>
    <scope>NUCLEOTIDE SEQUENCE [LARGE SCALE GENOMIC DNA]</scope>
    <source>
        <strain evidence="2 3">WR041</strain>
    </source>
</reference>
<keyword evidence="1" id="KW-0812">Transmembrane</keyword>
<dbReference type="InterPro" id="IPR051675">
    <property type="entry name" value="Endo/Exo/Phosphatase_dom_1"/>
</dbReference>
<sequence length="299" mass="34720">MFLKELLYFNKSDRRVILFLLTIAVSALVAFFFLGGDDMSSAGYGYKSNGHKYDKNYSYRHYPHKYYYVAGQKAELFPFDPNTADSTELLRLGLRPWQVRNIYKYRSHGGIYRTSTDFGRLYGLTQKQFHEMQPYIRISSDYKPASLLPEVAARQARHDSIISKCSIKIKAGEHVQLNSADTAMLQRIPGIGSYYAHEIEIYRRRLGGFSSVEQLKEIDGFPESALKYFTASSTGVAKLNVNKLSLNQLKRHPYISFYQARDIVDYRRLRGPLKSLDELRLLKDFPPEEIERLRPYVEF</sequence>
<dbReference type="PANTHER" id="PTHR21180:SF32">
    <property type="entry name" value="ENDONUCLEASE_EXONUCLEASE_PHOSPHATASE FAMILY DOMAIN-CONTAINING PROTEIN 1"/>
    <property type="match status" value="1"/>
</dbReference>
<dbReference type="Gene3D" id="1.10.150.280">
    <property type="entry name" value="AF1531-like domain"/>
    <property type="match status" value="2"/>
</dbReference>
<evidence type="ECO:0000256" key="1">
    <source>
        <dbReference type="SAM" id="Phobius"/>
    </source>
</evidence>
<dbReference type="InterPro" id="IPR010994">
    <property type="entry name" value="RuvA_2-like"/>
</dbReference>
<dbReference type="Pfam" id="PF12836">
    <property type="entry name" value="HHH_3"/>
    <property type="match status" value="3"/>
</dbReference>
<accession>A0ABM7NYK8</accession>